<evidence type="ECO:0000313" key="3">
    <source>
        <dbReference type="Proteomes" id="UP001286313"/>
    </source>
</evidence>
<feature type="compositionally biased region" description="Low complexity" evidence="1">
    <location>
        <begin position="166"/>
        <end position="178"/>
    </location>
</feature>
<reference evidence="2" key="1">
    <citation type="submission" date="2023-10" db="EMBL/GenBank/DDBJ databases">
        <title>Genome assemblies of two species of porcelain crab, Petrolisthes cinctipes and Petrolisthes manimaculis (Anomura: Porcellanidae).</title>
        <authorList>
            <person name="Angst P."/>
        </authorList>
    </citation>
    <scope>NUCLEOTIDE SEQUENCE</scope>
    <source>
        <strain evidence="2">PB745_01</strain>
        <tissue evidence="2">Gill</tissue>
    </source>
</reference>
<gene>
    <name evidence="2" type="ORF">Pcinc_003503</name>
</gene>
<sequence>MLATAAIQALRPSLLSTTSEALSTHLRCRDSMLGGIDMAVRRSLLTSDPLSPAAFDVNRAKELLQTAPQRVKVNVLHRNTSPSSRALQHSSGPSRGYSLSRSSRHLPYASTLRPSASVRRQETGHRQDSSQHHWQPFRSDSRETSGSRPFSQTVGRRFCRPTRSGQSAKASSSKQYKF</sequence>
<feature type="region of interest" description="Disordered" evidence="1">
    <location>
        <begin position="78"/>
        <end position="178"/>
    </location>
</feature>
<proteinExistence type="predicted"/>
<dbReference type="Proteomes" id="UP001286313">
    <property type="component" value="Unassembled WGS sequence"/>
</dbReference>
<name>A0AAE1GIZ5_PETCI</name>
<protein>
    <submittedName>
        <fullName evidence="2">Uncharacterized protein</fullName>
    </submittedName>
</protein>
<dbReference type="EMBL" id="JAWQEG010000249">
    <property type="protein sequence ID" value="KAK3892711.1"/>
    <property type="molecule type" value="Genomic_DNA"/>
</dbReference>
<comment type="caution">
    <text evidence="2">The sequence shown here is derived from an EMBL/GenBank/DDBJ whole genome shotgun (WGS) entry which is preliminary data.</text>
</comment>
<evidence type="ECO:0000256" key="1">
    <source>
        <dbReference type="SAM" id="MobiDB-lite"/>
    </source>
</evidence>
<accession>A0AAE1GIZ5</accession>
<organism evidence="2 3">
    <name type="scientific">Petrolisthes cinctipes</name>
    <name type="common">Flat porcelain crab</name>
    <dbReference type="NCBI Taxonomy" id="88211"/>
    <lineage>
        <taxon>Eukaryota</taxon>
        <taxon>Metazoa</taxon>
        <taxon>Ecdysozoa</taxon>
        <taxon>Arthropoda</taxon>
        <taxon>Crustacea</taxon>
        <taxon>Multicrustacea</taxon>
        <taxon>Malacostraca</taxon>
        <taxon>Eumalacostraca</taxon>
        <taxon>Eucarida</taxon>
        <taxon>Decapoda</taxon>
        <taxon>Pleocyemata</taxon>
        <taxon>Anomura</taxon>
        <taxon>Galatheoidea</taxon>
        <taxon>Porcellanidae</taxon>
        <taxon>Petrolisthes</taxon>
    </lineage>
</organism>
<keyword evidence="3" id="KW-1185">Reference proteome</keyword>
<evidence type="ECO:0000313" key="2">
    <source>
        <dbReference type="EMBL" id="KAK3892711.1"/>
    </source>
</evidence>
<feature type="compositionally biased region" description="Basic and acidic residues" evidence="1">
    <location>
        <begin position="119"/>
        <end position="131"/>
    </location>
</feature>
<feature type="compositionally biased region" description="Polar residues" evidence="1">
    <location>
        <begin position="78"/>
        <end position="101"/>
    </location>
</feature>
<dbReference type="AlphaFoldDB" id="A0AAE1GIZ5"/>